<dbReference type="EMBL" id="KU560522">
    <property type="protein sequence ID" value="APZ88367.1"/>
    <property type="molecule type" value="Genomic_DNA"/>
</dbReference>
<evidence type="ECO:0000313" key="26">
    <source>
        <dbReference type="Proteomes" id="UP000095284"/>
    </source>
</evidence>
<comment type="cofactor">
    <cofactor evidence="10">
        <name>heme</name>
        <dbReference type="ChEBI" id="CHEBI:30413"/>
    </cofactor>
</comment>
<evidence type="ECO:0000259" key="14">
    <source>
        <dbReference type="SMART" id="SM01060"/>
    </source>
</evidence>
<evidence type="ECO:0000313" key="15">
    <source>
        <dbReference type="EMBL" id="APZ88355.1"/>
    </source>
</evidence>
<evidence type="ECO:0000256" key="13">
    <source>
        <dbReference type="SAM" id="MobiDB-lite"/>
    </source>
</evidence>
<dbReference type="Proteomes" id="UP000582659">
    <property type="component" value="Unassembled WGS sequence"/>
</dbReference>
<evidence type="ECO:0000313" key="21">
    <source>
        <dbReference type="EMBL" id="APZ88364.1"/>
    </source>
</evidence>
<dbReference type="InterPro" id="IPR011614">
    <property type="entry name" value="Catalase_core"/>
</dbReference>
<evidence type="ECO:0000256" key="2">
    <source>
        <dbReference type="ARBA" id="ARBA00022559"/>
    </source>
</evidence>
<dbReference type="PROSITE" id="PS00437">
    <property type="entry name" value="CATALASE_1"/>
    <property type="match status" value="1"/>
</dbReference>
<protein>
    <recommendedName>
        <fullName evidence="11">Catalase</fullName>
        <ecNumber evidence="11">1.11.1.6</ecNumber>
    </recommendedName>
</protein>
<evidence type="ECO:0000256" key="10">
    <source>
        <dbReference type="PIRSR" id="PIRSR038928-2"/>
    </source>
</evidence>
<gene>
    <name evidence="25" type="ORF">BXYJ_LOCUS14086</name>
</gene>
<dbReference type="InterPro" id="IPR002226">
    <property type="entry name" value="Catalase_haem_BS"/>
</dbReference>
<dbReference type="GO" id="GO:0046872">
    <property type="term" value="F:metal ion binding"/>
    <property type="evidence" value="ECO:0007669"/>
    <property type="project" value="UniProtKB-KW"/>
</dbReference>
<evidence type="ECO:0000313" key="17">
    <source>
        <dbReference type="EMBL" id="APZ88357.1"/>
    </source>
</evidence>
<evidence type="ECO:0000256" key="1">
    <source>
        <dbReference type="ARBA" id="ARBA00005329"/>
    </source>
</evidence>
<reference evidence="28" key="2">
    <citation type="submission" date="2016-11" db="UniProtKB">
        <authorList>
            <consortium name="WormBaseParasite"/>
        </authorList>
    </citation>
    <scope>IDENTIFICATION</scope>
</reference>
<dbReference type="GO" id="GO:0005739">
    <property type="term" value="C:mitochondrion"/>
    <property type="evidence" value="ECO:0007669"/>
    <property type="project" value="TreeGrafter"/>
</dbReference>
<organism evidence="26 28">
    <name type="scientific">Bursaphelenchus xylophilus</name>
    <name type="common">Pinewood nematode worm</name>
    <name type="synonym">Aphelenchoides xylophilus</name>
    <dbReference type="NCBI Taxonomy" id="6326"/>
    <lineage>
        <taxon>Eukaryota</taxon>
        <taxon>Metazoa</taxon>
        <taxon>Ecdysozoa</taxon>
        <taxon>Nematoda</taxon>
        <taxon>Chromadorea</taxon>
        <taxon>Rhabditida</taxon>
        <taxon>Tylenchina</taxon>
        <taxon>Tylenchomorpha</taxon>
        <taxon>Aphelenchoidea</taxon>
        <taxon>Aphelenchoididae</taxon>
        <taxon>Bursaphelenchus</taxon>
    </lineage>
</organism>
<keyword evidence="5 11" id="KW-0560">Oxidoreductase</keyword>
<comment type="function">
    <text evidence="12">Catalyzes the degradation of hydrogen peroxide (H(2)O(2)) generated by peroxisomal oxidases to water and oxygen, thereby protecting cells from the toxic effects of hydrogen peroxide.</text>
</comment>
<evidence type="ECO:0000313" key="16">
    <source>
        <dbReference type="EMBL" id="APZ88356.1"/>
    </source>
</evidence>
<dbReference type="SMART" id="SM01060">
    <property type="entry name" value="Catalase"/>
    <property type="match status" value="1"/>
</dbReference>
<evidence type="ECO:0000256" key="8">
    <source>
        <dbReference type="ARBA" id="ARBA00049254"/>
    </source>
</evidence>
<evidence type="ECO:0000256" key="3">
    <source>
        <dbReference type="ARBA" id="ARBA00022617"/>
    </source>
</evidence>
<dbReference type="OrthoDB" id="6880011at2759"/>
<dbReference type="Proteomes" id="UP000095284">
    <property type="component" value="Unplaced"/>
</dbReference>
<feature type="domain" description="Catalase core" evidence="14">
    <location>
        <begin position="25"/>
        <end position="409"/>
    </location>
</feature>
<comment type="catalytic activity">
    <reaction evidence="8 11">
        <text>2 H2O2 = O2 + 2 H2O</text>
        <dbReference type="Rhea" id="RHEA:20309"/>
        <dbReference type="ChEBI" id="CHEBI:15377"/>
        <dbReference type="ChEBI" id="CHEBI:15379"/>
        <dbReference type="ChEBI" id="CHEBI:16240"/>
        <dbReference type="EC" id="1.11.1.6"/>
    </reaction>
</comment>
<evidence type="ECO:0000313" key="23">
    <source>
        <dbReference type="EMBL" id="APZ88366.1"/>
    </source>
</evidence>
<accession>A0A1I7SLD3</accession>
<dbReference type="FunFam" id="2.40.180.10:FF:000001">
    <property type="entry name" value="Catalase"/>
    <property type="match status" value="1"/>
</dbReference>
<dbReference type="EMBL" id="KU560511">
    <property type="protein sequence ID" value="APZ88356.1"/>
    <property type="molecule type" value="Genomic_DNA"/>
</dbReference>
<dbReference type="Pfam" id="PF00199">
    <property type="entry name" value="Catalase"/>
    <property type="match status" value="1"/>
</dbReference>
<dbReference type="WBParaSite" id="BXY_1386500.1">
    <property type="protein sequence ID" value="BXY_1386500.1"/>
    <property type="gene ID" value="BXY_1386500"/>
</dbReference>
<dbReference type="GO" id="GO:0005777">
    <property type="term" value="C:peroxisome"/>
    <property type="evidence" value="ECO:0007669"/>
    <property type="project" value="TreeGrafter"/>
</dbReference>
<evidence type="ECO:0000256" key="5">
    <source>
        <dbReference type="ARBA" id="ARBA00023002"/>
    </source>
</evidence>
<dbReference type="PANTHER" id="PTHR11465">
    <property type="entry name" value="CATALASE"/>
    <property type="match status" value="1"/>
</dbReference>
<keyword evidence="4 10" id="KW-0479">Metal-binding</keyword>
<dbReference type="GO" id="GO:0042542">
    <property type="term" value="P:response to hydrogen peroxide"/>
    <property type="evidence" value="ECO:0007669"/>
    <property type="project" value="TreeGrafter"/>
</dbReference>
<feature type="region of interest" description="Disordered" evidence="13">
    <location>
        <begin position="1"/>
        <end position="29"/>
    </location>
</feature>
<dbReference type="EMBL" id="KU560514">
    <property type="protein sequence ID" value="APZ88359.1"/>
    <property type="molecule type" value="Genomic_DNA"/>
</dbReference>
<dbReference type="EMBL" id="KU560512">
    <property type="protein sequence ID" value="APZ88357.1"/>
    <property type="molecule type" value="Genomic_DNA"/>
</dbReference>
<reference evidence="25" key="3">
    <citation type="submission" date="2020-09" db="EMBL/GenBank/DDBJ databases">
        <authorList>
            <person name="Kikuchi T."/>
        </authorList>
    </citation>
    <scope>NUCLEOTIDE SEQUENCE</scope>
    <source>
        <strain evidence="25">Ka4C1</strain>
    </source>
</reference>
<evidence type="ECO:0000313" key="20">
    <source>
        <dbReference type="EMBL" id="APZ88363.1"/>
    </source>
</evidence>
<dbReference type="eggNOG" id="KOG0047">
    <property type="taxonomic scope" value="Eukaryota"/>
</dbReference>
<dbReference type="EMBL" id="CAJFDI010000006">
    <property type="protein sequence ID" value="CAD5233995.1"/>
    <property type="molecule type" value="Genomic_DNA"/>
</dbReference>
<keyword evidence="27" id="KW-1185">Reference proteome</keyword>
<dbReference type="AlphaFoldDB" id="A0A1I7SLD3"/>
<keyword evidence="3 10" id="KW-0349">Heme</keyword>
<evidence type="ECO:0000313" key="28">
    <source>
        <dbReference type="WBParaSite" id="BXY_1386500.1"/>
    </source>
</evidence>
<feature type="compositionally biased region" description="Basic and acidic residues" evidence="13">
    <location>
        <begin position="13"/>
        <end position="23"/>
    </location>
</feature>
<evidence type="ECO:0000313" key="18">
    <source>
        <dbReference type="EMBL" id="APZ88359.1"/>
    </source>
</evidence>
<name>A0A1I7SLD3_BURXY</name>
<dbReference type="PRINTS" id="PR00067">
    <property type="entry name" value="CATALASE"/>
</dbReference>
<dbReference type="InterPro" id="IPR010582">
    <property type="entry name" value="Catalase_immune_responsive"/>
</dbReference>
<feature type="active site" evidence="9">
    <location>
        <position position="145"/>
    </location>
</feature>
<sequence>MTDFAANQLPRFLESHKNDKSERMTTSYGVPMPTRTAVLTAGRRGPMLLQDHFFLDELQRFDRERNPERVVHAKGAGAHGYLEITHDITQYSRASVFSKVGKKTPMFIRFSTVGGERGSADTARDPRGFAMKFYTDDGIWDLVGNNTPIFFIRDPILFPSFIHTQKRNPATNLKDPNMVFDFMSLRPETLHQFMFLFSDRGTPDGFRHMDGFGSHTYKLINEKNEGFWVKFHFKTSQGIKNLSVEEAGRLAGDDPDYATRDLYNAIESGNYPEWKFYIQVMKESEAAGCPFNPFDLTKVWPHKDYPLIPVGKIVLNKNPNNYYAEVEQAAFAPAHIVPGIDFSPDKMLQGRIFSYTDTQLHRLGPNFQQLPINCPFSKPPQNIQRDGPMCLFKQGGEPNYYPNSFGNTPEPENKEQDLTHKFEVNGVVHRWETRDEDNYTQPRLFWEKVLDEPSRDRLCENLAGPLSKCVPHVQERSIKEFTKVHPDFGNQVRHLICQSAKGKGQSGDCKRMS</sequence>
<dbReference type="PIRSF" id="PIRSF038928">
    <property type="entry name" value="Catalase_clade1-3"/>
    <property type="match status" value="1"/>
</dbReference>
<dbReference type="SUPFAM" id="SSF56634">
    <property type="entry name" value="Heme-dependent catalase-like"/>
    <property type="match status" value="1"/>
</dbReference>
<dbReference type="EMBL" id="KU560521">
    <property type="protein sequence ID" value="APZ88366.1"/>
    <property type="molecule type" value="Genomic_DNA"/>
</dbReference>
<dbReference type="EMBL" id="KU560520">
    <property type="protein sequence ID" value="APZ88365.1"/>
    <property type="molecule type" value="Genomic_DNA"/>
</dbReference>
<dbReference type="PROSITE" id="PS51402">
    <property type="entry name" value="CATALASE_3"/>
    <property type="match status" value="1"/>
</dbReference>
<evidence type="ECO:0000256" key="9">
    <source>
        <dbReference type="PIRSR" id="PIRSR038928-1"/>
    </source>
</evidence>
<keyword evidence="6 10" id="KW-0408">Iron</keyword>
<dbReference type="InterPro" id="IPR024708">
    <property type="entry name" value="Catalase_AS"/>
</dbReference>
<dbReference type="EC" id="1.11.1.6" evidence="11"/>
<dbReference type="SMR" id="A0A1I7SLD3"/>
<dbReference type="GO" id="GO:0042744">
    <property type="term" value="P:hydrogen peroxide catabolic process"/>
    <property type="evidence" value="ECO:0007669"/>
    <property type="project" value="UniProtKB-KW"/>
</dbReference>
<dbReference type="InterPro" id="IPR040333">
    <property type="entry name" value="Catalase_3"/>
</dbReference>
<evidence type="ECO:0000256" key="7">
    <source>
        <dbReference type="ARBA" id="ARBA00023324"/>
    </source>
</evidence>
<dbReference type="Gene3D" id="2.40.180.10">
    <property type="entry name" value="Catalase core domain"/>
    <property type="match status" value="1"/>
</dbReference>
<dbReference type="InterPro" id="IPR018028">
    <property type="entry name" value="Catalase"/>
</dbReference>
<evidence type="ECO:0000313" key="24">
    <source>
        <dbReference type="EMBL" id="APZ88367.1"/>
    </source>
</evidence>
<evidence type="ECO:0000313" key="25">
    <source>
        <dbReference type="EMBL" id="CAD5233995.1"/>
    </source>
</evidence>
<dbReference type="PROSITE" id="PS00438">
    <property type="entry name" value="CATALASE_2"/>
    <property type="match status" value="1"/>
</dbReference>
<dbReference type="EMBL" id="KU560515">
    <property type="protein sequence ID" value="APZ88360.1"/>
    <property type="molecule type" value="Genomic_DNA"/>
</dbReference>
<dbReference type="InterPro" id="IPR024711">
    <property type="entry name" value="Catalase_clade1/3"/>
</dbReference>
<dbReference type="Pfam" id="PF06628">
    <property type="entry name" value="Catalase-rel"/>
    <property type="match status" value="1"/>
</dbReference>
<dbReference type="EMBL" id="CAJFCV020000006">
    <property type="protein sequence ID" value="CAG9129505.1"/>
    <property type="molecule type" value="Genomic_DNA"/>
</dbReference>
<evidence type="ECO:0000313" key="22">
    <source>
        <dbReference type="EMBL" id="APZ88365.1"/>
    </source>
</evidence>
<keyword evidence="7 11" id="KW-0376">Hydrogen peroxide</keyword>
<dbReference type="EMBL" id="KU560518">
    <property type="protein sequence ID" value="APZ88363.1"/>
    <property type="molecule type" value="Genomic_DNA"/>
</dbReference>
<feature type="binding site" description="axial binding residue" evidence="10">
    <location>
        <position position="355"/>
    </location>
    <ligand>
        <name>heme</name>
        <dbReference type="ChEBI" id="CHEBI:30413"/>
    </ligand>
    <ligandPart>
        <name>Fe</name>
        <dbReference type="ChEBI" id="CHEBI:18248"/>
    </ligandPart>
</feature>
<evidence type="ECO:0000313" key="19">
    <source>
        <dbReference type="EMBL" id="APZ88360.1"/>
    </source>
</evidence>
<dbReference type="PANTHER" id="PTHR11465:SF9">
    <property type="entry name" value="CATALASE"/>
    <property type="match status" value="1"/>
</dbReference>
<evidence type="ECO:0000256" key="12">
    <source>
        <dbReference type="RuleBase" id="RU004142"/>
    </source>
</evidence>
<dbReference type="CDD" id="cd08156">
    <property type="entry name" value="catalase_clade_3"/>
    <property type="match status" value="1"/>
</dbReference>
<keyword evidence="2 11" id="KW-0575">Peroxidase</keyword>
<evidence type="ECO:0000313" key="27">
    <source>
        <dbReference type="Proteomes" id="UP000659654"/>
    </source>
</evidence>
<dbReference type="Proteomes" id="UP000659654">
    <property type="component" value="Unassembled WGS sequence"/>
</dbReference>
<dbReference type="EMBL" id="KU560510">
    <property type="protein sequence ID" value="APZ88355.1"/>
    <property type="molecule type" value="Genomic_DNA"/>
</dbReference>
<dbReference type="InterPro" id="IPR020835">
    <property type="entry name" value="Catalase_sf"/>
</dbReference>
<evidence type="ECO:0000256" key="11">
    <source>
        <dbReference type="RuleBase" id="RU000498"/>
    </source>
</evidence>
<dbReference type="GO" id="GO:0020037">
    <property type="term" value="F:heme binding"/>
    <property type="evidence" value="ECO:0007669"/>
    <property type="project" value="InterPro"/>
</dbReference>
<evidence type="ECO:0000256" key="6">
    <source>
        <dbReference type="ARBA" id="ARBA00023004"/>
    </source>
</evidence>
<proteinExistence type="inferred from homology"/>
<dbReference type="EMBL" id="KU560519">
    <property type="protein sequence ID" value="APZ88364.1"/>
    <property type="molecule type" value="Genomic_DNA"/>
</dbReference>
<comment type="similarity">
    <text evidence="1 11">Belongs to the catalase family.</text>
</comment>
<dbReference type="GO" id="GO:0004096">
    <property type="term" value="F:catalase activity"/>
    <property type="evidence" value="ECO:0007669"/>
    <property type="project" value="UniProtKB-EC"/>
</dbReference>
<reference evidence="15" key="1">
    <citation type="submission" date="2016-01" db="EMBL/GenBank/DDBJ databases">
        <title>The Mn-SOD of pine wood nematode, Bursaphelenchus xylophilus, promotes elevation of fecundity and pathogenicity during its invasion process.</title>
        <authorList>
            <person name="Zhang W."/>
            <person name="Zhou J."/>
            <person name="Zhao L."/>
            <person name="Sun J."/>
            <person name="Zou Z."/>
        </authorList>
    </citation>
    <scope>NUCLEOTIDE SEQUENCE</scope>
    <source>
        <strain evidence="17">CN-Bx1</strain>
        <strain evidence="16">CN-Bx2</strain>
        <strain evidence="18">CN-Bx4</strain>
        <strain evidence="15">CN-Bx5</strain>
        <strain evidence="19">CN-Bx6</strain>
        <strain evidence="20">EU-Bx1</strain>
        <strain evidence="21">EU-Bx2</strain>
        <strain evidence="22">EU-Bx3</strain>
        <strain evidence="23">JP-Bx2</strain>
        <strain evidence="24">JP-Bx3</strain>
    </source>
</reference>
<feature type="active site" evidence="9">
    <location>
        <position position="72"/>
    </location>
</feature>
<evidence type="ECO:0000256" key="4">
    <source>
        <dbReference type="ARBA" id="ARBA00022723"/>
    </source>
</evidence>